<dbReference type="STRING" id="460384.SAMN05216313_13440"/>
<reference evidence="11" key="1">
    <citation type="submission" date="2016-10" db="EMBL/GenBank/DDBJ databases">
        <authorList>
            <person name="Varghese N."/>
            <person name="Submissions S."/>
        </authorList>
    </citation>
    <scope>NUCLEOTIDE SEQUENCE [LARGE SCALE GENOMIC DNA]</scope>
    <source>
        <strain evidence="11">NLAE-zl-G277</strain>
    </source>
</reference>
<feature type="transmembrane region" description="Helical" evidence="9">
    <location>
        <begin position="135"/>
        <end position="159"/>
    </location>
</feature>
<keyword evidence="8 9" id="KW-0472">Membrane</keyword>
<dbReference type="Gene3D" id="1.20.1070.10">
    <property type="entry name" value="Rhodopsin 7-helix transmembrane proteins"/>
    <property type="match status" value="1"/>
</dbReference>
<dbReference type="InterPro" id="IPR003445">
    <property type="entry name" value="Cat_transpt"/>
</dbReference>
<evidence type="ECO:0000256" key="9">
    <source>
        <dbReference type="SAM" id="Phobius"/>
    </source>
</evidence>
<comment type="subcellular location">
    <subcellularLocation>
        <location evidence="1">Cell membrane</location>
        <topology evidence="1">Multi-pass membrane protein</topology>
    </subcellularLocation>
</comment>
<feature type="transmembrane region" description="Helical" evidence="9">
    <location>
        <begin position="187"/>
        <end position="206"/>
    </location>
</feature>
<evidence type="ECO:0000256" key="1">
    <source>
        <dbReference type="ARBA" id="ARBA00004651"/>
    </source>
</evidence>
<keyword evidence="6 9" id="KW-1133">Transmembrane helix</keyword>
<sequence length="504" mass="54782">MRGSFRSEVSGWRLIAGYLGVVLMLIGGIILLPLLVLAAYPGEAVWASCFLVPGVGSVFAGYLFYLLIRGREKLRLCGRQDALIVVCSWILAILFCSIPFQMTGQYNLNQAVFECTSGWSTTGLSVVDVEQCPRIFLMFRSIMLFFGGVGLVLVMVSVLSDRHGMRLYSAEGHSDRLLPNLVKSARMIIAIYTGYILSGTFLYMVFGMDWFDALNHSIAALSTGGFSTRAESIGYYNSAAIEAVTIVLMLLGCTNFLAHLYLIRGKFGNFFQYCEVKFQLFVCALFTPVLAVFLVLGGFAGGVGQGLRDGIFQAATALTTTGFQTVPSFAVWSSPLILLMTLLMLIGGGTGSTAGGIKQIRVCIALKSLCWSLRARITQKRTIHADALRKLDGYEYLTPESRLENLEFILLYMAVFTAGTLVLCACGYGIGDSMFEFSSALGTVGLSVGITAADAPPVVLWAEIIGMFVGRLELYVVFVAAVQFGREVKGGYKNRKRGFGSYVG</sequence>
<evidence type="ECO:0000256" key="3">
    <source>
        <dbReference type="ARBA" id="ARBA00022448"/>
    </source>
</evidence>
<feature type="transmembrane region" description="Helical" evidence="9">
    <location>
        <begin position="80"/>
        <end position="100"/>
    </location>
</feature>
<dbReference type="GO" id="GO:0005886">
    <property type="term" value="C:plasma membrane"/>
    <property type="evidence" value="ECO:0007669"/>
    <property type="project" value="UniProtKB-SubCell"/>
</dbReference>
<dbReference type="GeneID" id="93279948"/>
<dbReference type="Proteomes" id="UP000198508">
    <property type="component" value="Unassembled WGS sequence"/>
</dbReference>
<accession>A0A1I0JQS0</accession>
<keyword evidence="4" id="KW-1003">Cell membrane</keyword>
<evidence type="ECO:0000313" key="11">
    <source>
        <dbReference type="Proteomes" id="UP000198508"/>
    </source>
</evidence>
<evidence type="ECO:0000256" key="6">
    <source>
        <dbReference type="ARBA" id="ARBA00022989"/>
    </source>
</evidence>
<dbReference type="GO" id="GO:0008324">
    <property type="term" value="F:monoatomic cation transmembrane transporter activity"/>
    <property type="evidence" value="ECO:0007669"/>
    <property type="project" value="InterPro"/>
</dbReference>
<dbReference type="PANTHER" id="PTHR32024">
    <property type="entry name" value="TRK SYSTEM POTASSIUM UPTAKE PROTEIN TRKG-RELATED"/>
    <property type="match status" value="1"/>
</dbReference>
<dbReference type="EMBL" id="FOIM01000034">
    <property type="protein sequence ID" value="SEU12999.1"/>
    <property type="molecule type" value="Genomic_DNA"/>
</dbReference>
<keyword evidence="5 9" id="KW-0812">Transmembrane</keyword>
<comment type="similarity">
    <text evidence="2">Belongs to the TrkH potassium transport family.</text>
</comment>
<evidence type="ECO:0000256" key="8">
    <source>
        <dbReference type="ARBA" id="ARBA00023136"/>
    </source>
</evidence>
<proteinExistence type="inferred from homology"/>
<dbReference type="AlphaFoldDB" id="A0A1I0JQS0"/>
<feature type="transmembrane region" description="Helical" evidence="9">
    <location>
        <begin position="45"/>
        <end position="68"/>
    </location>
</feature>
<gene>
    <name evidence="10" type="ORF">SAMN05216313_13440</name>
</gene>
<name>A0A1I0JQS0_9FIRM</name>
<keyword evidence="11" id="KW-1185">Reference proteome</keyword>
<evidence type="ECO:0000256" key="4">
    <source>
        <dbReference type="ARBA" id="ARBA00022475"/>
    </source>
</evidence>
<evidence type="ECO:0000256" key="2">
    <source>
        <dbReference type="ARBA" id="ARBA00009137"/>
    </source>
</evidence>
<dbReference type="PANTHER" id="PTHR32024:SF2">
    <property type="entry name" value="TRK SYSTEM POTASSIUM UPTAKE PROTEIN TRKG-RELATED"/>
    <property type="match status" value="1"/>
</dbReference>
<evidence type="ECO:0000313" key="10">
    <source>
        <dbReference type="EMBL" id="SEU12999.1"/>
    </source>
</evidence>
<evidence type="ECO:0000256" key="7">
    <source>
        <dbReference type="ARBA" id="ARBA00023065"/>
    </source>
</evidence>
<feature type="transmembrane region" description="Helical" evidence="9">
    <location>
        <begin position="235"/>
        <end position="258"/>
    </location>
</feature>
<feature type="transmembrane region" description="Helical" evidence="9">
    <location>
        <begin position="336"/>
        <end position="357"/>
    </location>
</feature>
<dbReference type="GO" id="GO:0030001">
    <property type="term" value="P:metal ion transport"/>
    <property type="evidence" value="ECO:0007669"/>
    <property type="project" value="UniProtKB-ARBA"/>
</dbReference>
<dbReference type="Pfam" id="PF02386">
    <property type="entry name" value="TrkH"/>
    <property type="match status" value="1"/>
</dbReference>
<dbReference type="RefSeq" id="WP_092369816.1">
    <property type="nucleotide sequence ID" value="NZ_DAINWJ010000233.1"/>
</dbReference>
<feature type="transmembrane region" description="Helical" evidence="9">
    <location>
        <begin position="409"/>
        <end position="430"/>
    </location>
</feature>
<keyword evidence="3" id="KW-0813">Transport</keyword>
<keyword evidence="7" id="KW-0406">Ion transport</keyword>
<evidence type="ECO:0000256" key="5">
    <source>
        <dbReference type="ARBA" id="ARBA00022692"/>
    </source>
</evidence>
<organism evidence="10 11">
    <name type="scientific">Enterocloster lavalensis</name>
    <dbReference type="NCBI Taxonomy" id="460384"/>
    <lineage>
        <taxon>Bacteria</taxon>
        <taxon>Bacillati</taxon>
        <taxon>Bacillota</taxon>
        <taxon>Clostridia</taxon>
        <taxon>Lachnospirales</taxon>
        <taxon>Lachnospiraceae</taxon>
        <taxon>Enterocloster</taxon>
    </lineage>
</organism>
<feature type="transmembrane region" description="Helical" evidence="9">
    <location>
        <begin position="278"/>
        <end position="300"/>
    </location>
</feature>
<feature type="transmembrane region" description="Helical" evidence="9">
    <location>
        <begin position="12"/>
        <end position="39"/>
    </location>
</feature>
<protein>
    <submittedName>
        <fullName evidence="10">Trk system potassium uptake protein TrkH</fullName>
    </submittedName>
</protein>